<sequence length="213" mass="22879">MSDTTATTPRGREATRQRLLDAAAEVFAEVGLDATSVESVCERAGFTRGAFYSNFASKEEMFLELAASVARSRVAEVEARVTELAGEGTLEATPATAVALVERVLDLPGDDRLGVLLMSEIRIHALRNPAMAEAFLEQDRELGRNIARMIGDIARASGLRLALPQDQVAQLLLLVWEGTMTRAVMAGRDRLGARDEVQKSLAGVVPLLIAGSD</sequence>
<dbReference type="PANTHER" id="PTHR30055:SF241">
    <property type="entry name" value="TRANSCRIPTIONAL REGULATORY PROTEIN"/>
    <property type="match status" value="1"/>
</dbReference>
<dbReference type="InterPro" id="IPR039538">
    <property type="entry name" value="BetI_C"/>
</dbReference>
<evidence type="ECO:0000256" key="4">
    <source>
        <dbReference type="ARBA" id="ARBA00023163"/>
    </source>
</evidence>
<dbReference type="InterPro" id="IPR036271">
    <property type="entry name" value="Tet_transcr_reg_TetR-rel_C_sf"/>
</dbReference>
<evidence type="ECO:0000256" key="5">
    <source>
        <dbReference type="PROSITE-ProRule" id="PRU00335"/>
    </source>
</evidence>
<dbReference type="PROSITE" id="PS50977">
    <property type="entry name" value="HTH_TETR_2"/>
    <property type="match status" value="1"/>
</dbReference>
<evidence type="ECO:0000256" key="2">
    <source>
        <dbReference type="ARBA" id="ARBA00023015"/>
    </source>
</evidence>
<keyword evidence="3 5" id="KW-0238">DNA-binding</keyword>
<name>A0A5J6L6Q6_9MICO</name>
<dbReference type="InterPro" id="IPR009057">
    <property type="entry name" value="Homeodomain-like_sf"/>
</dbReference>
<gene>
    <name evidence="7" type="ORF">F6J85_14155</name>
</gene>
<evidence type="ECO:0000256" key="3">
    <source>
        <dbReference type="ARBA" id="ARBA00023125"/>
    </source>
</evidence>
<dbReference type="Proteomes" id="UP000325516">
    <property type="component" value="Chromosome"/>
</dbReference>
<dbReference type="PANTHER" id="PTHR30055">
    <property type="entry name" value="HTH-TYPE TRANSCRIPTIONAL REGULATOR RUTR"/>
    <property type="match status" value="1"/>
</dbReference>
<dbReference type="RefSeq" id="WP_150925938.1">
    <property type="nucleotide sequence ID" value="NZ_CP044232.1"/>
</dbReference>
<dbReference type="PRINTS" id="PR00455">
    <property type="entry name" value="HTHTETR"/>
</dbReference>
<dbReference type="EMBL" id="CP044232">
    <property type="protein sequence ID" value="QEW04116.1"/>
    <property type="molecule type" value="Genomic_DNA"/>
</dbReference>
<keyword evidence="8" id="KW-1185">Reference proteome</keyword>
<organism evidence="7 8">
    <name type="scientific">Microbacterium lushaniae</name>
    <dbReference type="NCBI Taxonomy" id="2614639"/>
    <lineage>
        <taxon>Bacteria</taxon>
        <taxon>Bacillati</taxon>
        <taxon>Actinomycetota</taxon>
        <taxon>Actinomycetes</taxon>
        <taxon>Micrococcales</taxon>
        <taxon>Microbacteriaceae</taxon>
        <taxon>Microbacterium</taxon>
    </lineage>
</organism>
<accession>A0A5J6L6Q6</accession>
<feature type="domain" description="HTH tetR-type" evidence="6">
    <location>
        <begin position="13"/>
        <end position="73"/>
    </location>
</feature>
<dbReference type="KEGG" id="mlz:F6J85_14155"/>
<dbReference type="Gene3D" id="1.10.357.10">
    <property type="entry name" value="Tetracycline Repressor, domain 2"/>
    <property type="match status" value="1"/>
</dbReference>
<dbReference type="GO" id="GO:0003700">
    <property type="term" value="F:DNA-binding transcription factor activity"/>
    <property type="evidence" value="ECO:0007669"/>
    <property type="project" value="TreeGrafter"/>
</dbReference>
<keyword evidence="4" id="KW-0804">Transcription</keyword>
<dbReference type="InterPro" id="IPR050109">
    <property type="entry name" value="HTH-type_TetR-like_transc_reg"/>
</dbReference>
<dbReference type="Pfam" id="PF13977">
    <property type="entry name" value="TetR_C_6"/>
    <property type="match status" value="1"/>
</dbReference>
<dbReference type="SUPFAM" id="SSF48498">
    <property type="entry name" value="Tetracyclin repressor-like, C-terminal domain"/>
    <property type="match status" value="1"/>
</dbReference>
<protein>
    <submittedName>
        <fullName evidence="7">TetR/AcrR family transcriptional regulator</fullName>
    </submittedName>
</protein>
<dbReference type="InterPro" id="IPR001647">
    <property type="entry name" value="HTH_TetR"/>
</dbReference>
<evidence type="ECO:0000313" key="7">
    <source>
        <dbReference type="EMBL" id="QEW04116.1"/>
    </source>
</evidence>
<evidence type="ECO:0000256" key="1">
    <source>
        <dbReference type="ARBA" id="ARBA00022491"/>
    </source>
</evidence>
<evidence type="ECO:0000313" key="8">
    <source>
        <dbReference type="Proteomes" id="UP000325516"/>
    </source>
</evidence>
<dbReference type="GO" id="GO:0000976">
    <property type="term" value="F:transcription cis-regulatory region binding"/>
    <property type="evidence" value="ECO:0007669"/>
    <property type="project" value="TreeGrafter"/>
</dbReference>
<reference evidence="8" key="1">
    <citation type="submission" date="2019-09" db="EMBL/GenBank/DDBJ databases">
        <title>Mumia zhuanghuii sp. nov. isolated from the intestinal contents of plateau pika (Ochotona curzoniae) in the Qinghai-Tibet plateau of China.</title>
        <authorList>
            <person name="Tian Z."/>
        </authorList>
    </citation>
    <scope>NUCLEOTIDE SEQUENCE [LARGE SCALE GENOMIC DNA]</scope>
    <source>
        <strain evidence="8">L-031</strain>
    </source>
</reference>
<dbReference type="AlphaFoldDB" id="A0A5J6L6Q6"/>
<keyword evidence="2" id="KW-0805">Transcription regulation</keyword>
<feature type="DNA-binding region" description="H-T-H motif" evidence="5">
    <location>
        <begin position="36"/>
        <end position="55"/>
    </location>
</feature>
<proteinExistence type="predicted"/>
<dbReference type="Pfam" id="PF00440">
    <property type="entry name" value="TetR_N"/>
    <property type="match status" value="1"/>
</dbReference>
<evidence type="ECO:0000259" key="6">
    <source>
        <dbReference type="PROSITE" id="PS50977"/>
    </source>
</evidence>
<dbReference type="SUPFAM" id="SSF46689">
    <property type="entry name" value="Homeodomain-like"/>
    <property type="match status" value="1"/>
</dbReference>
<keyword evidence="1" id="KW-0678">Repressor</keyword>